<dbReference type="PANTHER" id="PTHR40446">
    <property type="entry name" value="N-ACETYLGLUCOSAMINE-1-PHOSPHODIESTER ALPHA-N-ACETYLGLUCOSAMINIDASE"/>
    <property type="match status" value="1"/>
</dbReference>
<dbReference type="Pfam" id="PF09992">
    <property type="entry name" value="NAGPA"/>
    <property type="match status" value="1"/>
</dbReference>
<dbReference type="PANTHER" id="PTHR40446:SF2">
    <property type="entry name" value="N-ACETYLGLUCOSAMINE-1-PHOSPHODIESTER ALPHA-N-ACETYLGLUCOSAMINIDASE"/>
    <property type="match status" value="1"/>
</dbReference>
<evidence type="ECO:0000313" key="2">
    <source>
        <dbReference type="EMBL" id="SHH39527.1"/>
    </source>
</evidence>
<evidence type="ECO:0000313" key="3">
    <source>
        <dbReference type="Proteomes" id="UP000242592"/>
    </source>
</evidence>
<dbReference type="EMBL" id="FQXN01000003">
    <property type="protein sequence ID" value="SHH39527.1"/>
    <property type="molecule type" value="Genomic_DNA"/>
</dbReference>
<keyword evidence="3" id="KW-1185">Reference proteome</keyword>
<dbReference type="Proteomes" id="UP000242592">
    <property type="component" value="Unassembled WGS sequence"/>
</dbReference>
<sequence length="536" mass="61285">MKKSVIIFSLLIISICLFSNTIVYDFKAYYFNDEWVNEKILKDLSFSFVKNDKVFMARGNDLLIGKNGNITLNFEKTFYNAYKVENNELFINVSFLVQYFNLNEFTLEDGRKIYYDKLPELIRVEHQNDTINFYFTSEISKDFINIQIMDNDLIITLSPLKGMPMLIGKIDYEINNDGFIFYILSNKLKPVPILTIQNKVATLKIKYTEVETKKIRDGIIWERKVETYNGQKFLVNYLHVDPKKAEISPIISSKGIGTREDLREMIKNSRCIAGINANYFDPSTNIPIDLVIKDGKLLSDKFGLRPVFIITYDNEVFIKRILVELNVYINDLLFLVKGVNTNAKGEVLLYTEEYKLPIPYDSEKNYFLIQEGRIVDTEYYKYVPDASMILTISKKYDKYLTDVDVGTNVKFVLNTDFPFPIKHAIGAGPLLLQNGNLLPDPSTEKVSYGNGIAFSKTNRTIIAITKDNKVDFIIIEGYNNGPGMNYDMAADFLLKKGYFSAMMLDGGGSSAMVINEKVVNQDGEIQRGIPVGIGIK</sequence>
<dbReference type="InterPro" id="IPR018711">
    <property type="entry name" value="NAGPA"/>
</dbReference>
<gene>
    <name evidence="2" type="ORF">SAMN02745199_0951</name>
</gene>
<reference evidence="3" key="1">
    <citation type="submission" date="2016-11" db="EMBL/GenBank/DDBJ databases">
        <authorList>
            <person name="Varghese N."/>
            <person name="Submissions S."/>
        </authorList>
    </citation>
    <scope>NUCLEOTIDE SEQUENCE [LARGE SCALE GENOMIC DNA]</scope>
    <source>
        <strain evidence="3">DSM 15807</strain>
    </source>
</reference>
<name>A0A1M5SLW2_9BACT</name>
<dbReference type="OrthoDB" id="9809781at2"/>
<dbReference type="RefSeq" id="WP_073072806.1">
    <property type="nucleotide sequence ID" value="NZ_FQXN01000003.1"/>
</dbReference>
<dbReference type="AlphaFoldDB" id="A0A1M5SLW2"/>
<protein>
    <recommendedName>
        <fullName evidence="1">Phosphodiester glycosidase domain-containing protein</fullName>
    </recommendedName>
</protein>
<organism evidence="2 3">
    <name type="scientific">Thermosipho atlanticus DSM 15807</name>
    <dbReference type="NCBI Taxonomy" id="1123380"/>
    <lineage>
        <taxon>Bacteria</taxon>
        <taxon>Thermotogati</taxon>
        <taxon>Thermotogota</taxon>
        <taxon>Thermotogae</taxon>
        <taxon>Thermotogales</taxon>
        <taxon>Fervidobacteriaceae</taxon>
        <taxon>Thermosipho</taxon>
    </lineage>
</organism>
<dbReference type="STRING" id="1123380.SAMN02745199_0951"/>
<accession>A0A1M5SLW2</accession>
<feature type="domain" description="Phosphodiester glycosidase" evidence="1">
    <location>
        <begin position="394"/>
        <end position="535"/>
    </location>
</feature>
<evidence type="ECO:0000259" key="1">
    <source>
        <dbReference type="Pfam" id="PF09992"/>
    </source>
</evidence>
<proteinExistence type="predicted"/>